<evidence type="ECO:0000313" key="2">
    <source>
        <dbReference type="Proteomes" id="UP001162992"/>
    </source>
</evidence>
<name>A0ACC2BG67_DIPCM</name>
<dbReference type="Proteomes" id="UP001162992">
    <property type="component" value="Chromosome 15"/>
</dbReference>
<dbReference type="EMBL" id="CM055106">
    <property type="protein sequence ID" value="KAJ7528437.1"/>
    <property type="molecule type" value="Genomic_DNA"/>
</dbReference>
<accession>A0ACC2BG67</accession>
<gene>
    <name evidence="1" type="ORF">O6H91_15G003600</name>
</gene>
<comment type="caution">
    <text evidence="1">The sequence shown here is derived from an EMBL/GenBank/DDBJ whole genome shotgun (WGS) entry which is preliminary data.</text>
</comment>
<keyword evidence="2" id="KW-1185">Reference proteome</keyword>
<evidence type="ECO:0000313" key="1">
    <source>
        <dbReference type="EMBL" id="KAJ7528437.1"/>
    </source>
</evidence>
<sequence length="939" mass="101316">MYSAAPAMAMPSCAISSLYIFSSPLPYPYYFISLAASSIPKPSSSGKSSSGRGRNAVIQSQLLAADTKDLKLKPDSNVIPNRSDSAGGVARNVGDPLGQKALGRAVVRWIARGMKAMATEIANAEKTLDYDLIRQKLSLGTSLVVQAKPYVEANSPPEGFEELCQKAMSHYPTLFDHLQRELQNALLMLQQQGFVVDWEQSESWKWFKKQTKSGDHRGIARHLPRAKEVQNELGLTAEKVAEVQDNINNFAGRFLKLLHIERVAELSSTDASLESIPSATAVSPGSKAGDYVFDSGDVESVKRVSISKIKALSSSTGLGGLHLVRFQTEAGQHLPPAISPGDMVRIQSSGANSTGNFEGLQGTVYSVGENGSSIEVALAARFGNPAVSKLFGNLLQIDKIPDLANTITFERNCAALEELKIQGLKKRSPAASVVATLFGEGSEICQIADNCPRNLGSTYLDAAIGKIDGFDDSQIAAINSALNRHKPLVIIQGPPGTGKTRVVVEVIVRAVSRGEKILATGPTNAAVDNLVERLATANINIVRIGNPVRMAPSILGSSLGVMVKARLSKCEQEIARKRTTVRRNLRHCASKSEDEAGLRQTLKQLGKSYKQKEQETINEILRTAQVILSTNTGAGDPLLKNLRAFDLVVVDEAGQAIEPACWIAILKGKRTLLAGDIHQLAPLVISKQALEGGLGISLMERASKLHGGIMNTILAVQYRMHDAIARWASREMYGGILQSASSVSSHLLRDSPSVQATWITTLPLLLLDTRMPRGNLMAGCEECLDPAGTGSFYNEGEADIVIDHVKALLAAGVEGMSIAVQSPYLAQVQLLQDRLQEVLHSGDLQVASIDSFQGREADAVIISMVRSNSFGLVGFLGDRRRMNVAITRARKHVTLVCDTSTVGCNMFLRRLLQHFRSYGEVRCAQLGSNCSEFYDSTPV</sequence>
<reference evidence="2" key="1">
    <citation type="journal article" date="2024" name="Proc. Natl. Acad. Sci. U.S.A.">
        <title>Extraordinary preservation of gene collinearity over three hundred million years revealed in homosporous lycophytes.</title>
        <authorList>
            <person name="Li C."/>
            <person name="Wickell D."/>
            <person name="Kuo L.Y."/>
            <person name="Chen X."/>
            <person name="Nie B."/>
            <person name="Liao X."/>
            <person name="Peng D."/>
            <person name="Ji J."/>
            <person name="Jenkins J."/>
            <person name="Williams M."/>
            <person name="Shu S."/>
            <person name="Plott C."/>
            <person name="Barry K."/>
            <person name="Rajasekar S."/>
            <person name="Grimwood J."/>
            <person name="Han X."/>
            <person name="Sun S."/>
            <person name="Hou Z."/>
            <person name="He W."/>
            <person name="Dai G."/>
            <person name="Sun C."/>
            <person name="Schmutz J."/>
            <person name="Leebens-Mack J.H."/>
            <person name="Li F.W."/>
            <person name="Wang L."/>
        </authorList>
    </citation>
    <scope>NUCLEOTIDE SEQUENCE [LARGE SCALE GENOMIC DNA]</scope>
    <source>
        <strain evidence="2">cv. PW_Plant_1</strain>
    </source>
</reference>
<protein>
    <submittedName>
        <fullName evidence="1">Uncharacterized protein</fullName>
    </submittedName>
</protein>
<proteinExistence type="predicted"/>
<organism evidence="1 2">
    <name type="scientific">Diphasiastrum complanatum</name>
    <name type="common">Issler's clubmoss</name>
    <name type="synonym">Lycopodium complanatum</name>
    <dbReference type="NCBI Taxonomy" id="34168"/>
    <lineage>
        <taxon>Eukaryota</taxon>
        <taxon>Viridiplantae</taxon>
        <taxon>Streptophyta</taxon>
        <taxon>Embryophyta</taxon>
        <taxon>Tracheophyta</taxon>
        <taxon>Lycopodiopsida</taxon>
        <taxon>Lycopodiales</taxon>
        <taxon>Lycopodiaceae</taxon>
        <taxon>Lycopodioideae</taxon>
        <taxon>Diphasiastrum</taxon>
    </lineage>
</organism>